<dbReference type="EMBL" id="JAENIL010000029">
    <property type="protein sequence ID" value="MBK1878344.1"/>
    <property type="molecule type" value="Genomic_DNA"/>
</dbReference>
<evidence type="ECO:0000259" key="4">
    <source>
        <dbReference type="Pfam" id="PF20736"/>
    </source>
</evidence>
<name>A0A934VSB8_9BACT</name>
<evidence type="ECO:0000259" key="1">
    <source>
        <dbReference type="Pfam" id="PF07944"/>
    </source>
</evidence>
<feature type="domain" description="Glycoside hydrolase GH146 substrate-binding" evidence="3">
    <location>
        <begin position="627"/>
        <end position="759"/>
    </location>
</feature>
<keyword evidence="5" id="KW-0378">Hydrolase</keyword>
<evidence type="ECO:0000313" key="5">
    <source>
        <dbReference type="EMBL" id="MBK1878344.1"/>
    </source>
</evidence>
<keyword evidence="6" id="KW-1185">Reference proteome</keyword>
<comment type="caution">
    <text evidence="5">The sequence shown here is derived from an EMBL/GenBank/DDBJ whole genome shotgun (WGS) entry which is preliminary data.</text>
</comment>
<dbReference type="Pfam" id="PF07944">
    <property type="entry name" value="Beta-AFase-like_GH127_cat"/>
    <property type="match status" value="1"/>
</dbReference>
<dbReference type="AlphaFoldDB" id="A0A934VSB8"/>
<dbReference type="InterPro" id="IPR032275">
    <property type="entry name" value="DUF4986"/>
</dbReference>
<dbReference type="Pfam" id="PF16375">
    <property type="entry name" value="DUF4986"/>
    <property type="match status" value="1"/>
</dbReference>
<dbReference type="RefSeq" id="WP_200356557.1">
    <property type="nucleotide sequence ID" value="NZ_JAENIL010000029.1"/>
</dbReference>
<dbReference type="InterPro" id="IPR008928">
    <property type="entry name" value="6-hairpin_glycosidase_sf"/>
</dbReference>
<evidence type="ECO:0000259" key="2">
    <source>
        <dbReference type="Pfam" id="PF16375"/>
    </source>
</evidence>
<organism evidence="5 6">
    <name type="scientific">Pelagicoccus mobilis</name>
    <dbReference type="NCBI Taxonomy" id="415221"/>
    <lineage>
        <taxon>Bacteria</taxon>
        <taxon>Pseudomonadati</taxon>
        <taxon>Verrucomicrobiota</taxon>
        <taxon>Opitutia</taxon>
        <taxon>Puniceicoccales</taxon>
        <taxon>Pelagicoccaceae</taxon>
        <taxon>Pelagicoccus</taxon>
    </lineage>
</organism>
<dbReference type="Pfam" id="PF20620">
    <property type="entry name" value="DUF6805"/>
    <property type="match status" value="1"/>
</dbReference>
<dbReference type="InterPro" id="IPR049046">
    <property type="entry name" value="Beta-AFase-like_GH127_middle"/>
</dbReference>
<feature type="domain" description="Non-reducing end beta-L-arabinofuranosidase-like GH127 middle" evidence="4">
    <location>
        <begin position="399"/>
        <end position="490"/>
    </location>
</feature>
<accession>A0A934VSB8</accession>
<feature type="domain" description="DUF4986" evidence="2">
    <location>
        <begin position="523"/>
        <end position="603"/>
    </location>
</feature>
<reference evidence="5" key="1">
    <citation type="submission" date="2021-01" db="EMBL/GenBank/DDBJ databases">
        <title>Modified the classification status of verrucomicrobia.</title>
        <authorList>
            <person name="Feng X."/>
        </authorList>
    </citation>
    <scope>NUCLEOTIDE SEQUENCE</scope>
    <source>
        <strain evidence="5">KCTC 13126</strain>
    </source>
</reference>
<gene>
    <name evidence="5" type="ORF">JIN87_15800</name>
</gene>
<evidence type="ECO:0000259" key="3">
    <source>
        <dbReference type="Pfam" id="PF20620"/>
    </source>
</evidence>
<dbReference type="PANTHER" id="PTHR31151:SF0">
    <property type="entry name" value="PROLINE-TRNA LIGASE (DUF1680)"/>
    <property type="match status" value="1"/>
</dbReference>
<sequence length="764" mass="86244">MQLFHPNSVHLLEGDFKRSHELNKSYLLAHNVDRFLAPFLVEAGLPSKAVKYGNWESSGLDGHSAGHYLSALAFAYAESGDAIFKERLDYMINELALCQEANGDGYVGGIPGGKAAWEKLAQGEVKAERFNLNGAWVPWYNIHKSYAGLKDAWLVTGNLQAKDVLLKLCDWTSSLVSKLSEEQIQQMLYAEHGGMNDVFAEVFQHTGDPAHLKLAKQFSHHELLNPLLEREDKLTGFHANTQIPKVIGYQRIAQIESESGWGQAAEYFWNNIVHKRSIAIGGNSVREHFHDTHDFSPMLESREGPESCNTFNMLRLSTLLYQDDGDSLYIDYYERALFNHILSLQHPRTGGYVYFTPARPRHYRVYSQPETSFWCCVGTGMENPNRYTELIYAHDDSSLAVNLFISSQVNWKGITLSQTTDFPSTSTSTLTVSTPKPKTFALRIRKPAWADDRFAITINGKKTKTSYENGYAIIERKWKDSDRIEVSFPMQLSVEQLPDGSPYYAFLKGPIVLAARYQSPEYDLPGLFAGPGRMEHIAPGSYYPVDKNPLLIGSPDDLLERLTPIPEKNNHFTLGGDIRPAPDSQIELEPFYQIHDSRYTLYWRTADESEYAQLAAELVAKQKRQTALQKLTIDSVAPGQQQPEVEHDFRGEGTRTGILGGRQFRESSQWFGYTLKNKQDTPVELVLTYFGGEWSKACNIEVNGRVIGELIVKADHPDTFVEKAFPIPDEIRSASGPRLALRIVAQENQTTPALFDIALRRVEQ</sequence>
<dbReference type="GO" id="GO:0016787">
    <property type="term" value="F:hydrolase activity"/>
    <property type="evidence" value="ECO:0007669"/>
    <property type="project" value="UniProtKB-KW"/>
</dbReference>
<evidence type="ECO:0000313" key="6">
    <source>
        <dbReference type="Proteomes" id="UP000617628"/>
    </source>
</evidence>
<dbReference type="InterPro" id="IPR046544">
    <property type="entry name" value="GH146_SB_dom"/>
</dbReference>
<dbReference type="PANTHER" id="PTHR31151">
    <property type="entry name" value="PROLINE-TRNA LIGASE (DUF1680)"/>
    <property type="match status" value="1"/>
</dbReference>
<protein>
    <submittedName>
        <fullName evidence="5">Glycoside hydrolase family 127 protein</fullName>
    </submittedName>
</protein>
<dbReference type="InterPro" id="IPR012878">
    <property type="entry name" value="Beta-AFase-like_GH127_cat"/>
</dbReference>
<dbReference type="SUPFAM" id="SSF48208">
    <property type="entry name" value="Six-hairpin glycosidases"/>
    <property type="match status" value="1"/>
</dbReference>
<dbReference type="Pfam" id="PF20736">
    <property type="entry name" value="Glyco_hydro127M"/>
    <property type="match status" value="1"/>
</dbReference>
<dbReference type="Proteomes" id="UP000617628">
    <property type="component" value="Unassembled WGS sequence"/>
</dbReference>
<dbReference type="GO" id="GO:0005975">
    <property type="term" value="P:carbohydrate metabolic process"/>
    <property type="evidence" value="ECO:0007669"/>
    <property type="project" value="InterPro"/>
</dbReference>
<proteinExistence type="predicted"/>
<feature type="domain" description="Non-reducing end beta-L-arabinofuranosidase-like GH127 catalytic" evidence="1">
    <location>
        <begin position="8"/>
        <end position="388"/>
    </location>
</feature>